<feature type="transmembrane region" description="Helical" evidence="7">
    <location>
        <begin position="1277"/>
        <end position="1299"/>
    </location>
</feature>
<feature type="domain" description="Cytochrome c assembly protein" evidence="8">
    <location>
        <begin position="1050"/>
        <end position="1265"/>
    </location>
</feature>
<evidence type="ECO:0000313" key="11">
    <source>
        <dbReference type="Proteomes" id="UP000318741"/>
    </source>
</evidence>
<evidence type="ECO:0000256" key="3">
    <source>
        <dbReference type="ARBA" id="ARBA00022748"/>
    </source>
</evidence>
<feature type="region of interest" description="Disordered" evidence="6">
    <location>
        <begin position="1"/>
        <end position="27"/>
    </location>
</feature>
<feature type="transmembrane region" description="Helical" evidence="7">
    <location>
        <begin position="183"/>
        <end position="203"/>
    </location>
</feature>
<dbReference type="Pfam" id="PF01578">
    <property type="entry name" value="Cytochrom_C_asm"/>
    <property type="match status" value="1"/>
</dbReference>
<gene>
    <name evidence="10" type="primary">ccsA</name>
    <name evidence="10" type="ORF">CA12_21030</name>
</gene>
<feature type="transmembrane region" description="Helical" evidence="7">
    <location>
        <begin position="32"/>
        <end position="55"/>
    </location>
</feature>
<dbReference type="InterPro" id="IPR045062">
    <property type="entry name" value="Cyt_c_biogenesis_CcsA/CcmC"/>
</dbReference>
<evidence type="ECO:0000256" key="1">
    <source>
        <dbReference type="ARBA" id="ARBA00004141"/>
    </source>
</evidence>
<keyword evidence="11" id="KW-1185">Reference proteome</keyword>
<dbReference type="PANTHER" id="PTHR30071">
    <property type="entry name" value="HEME EXPORTER PROTEIN C"/>
    <property type="match status" value="1"/>
</dbReference>
<feature type="domain" description="ResB-like" evidence="9">
    <location>
        <begin position="467"/>
        <end position="535"/>
    </location>
</feature>
<dbReference type="Pfam" id="PF05140">
    <property type="entry name" value="ResB"/>
    <property type="match status" value="1"/>
</dbReference>
<evidence type="ECO:0000313" key="10">
    <source>
        <dbReference type="EMBL" id="QDT16005.1"/>
    </source>
</evidence>
<feature type="compositionally biased region" description="Low complexity" evidence="6">
    <location>
        <begin position="14"/>
        <end position="27"/>
    </location>
</feature>
<feature type="transmembrane region" description="Helical" evidence="7">
    <location>
        <begin position="245"/>
        <end position="266"/>
    </location>
</feature>
<keyword evidence="5 7" id="KW-0472">Membrane</keyword>
<evidence type="ECO:0000259" key="9">
    <source>
        <dbReference type="Pfam" id="PF05140"/>
    </source>
</evidence>
<feature type="transmembrane region" description="Helical" evidence="7">
    <location>
        <begin position="989"/>
        <end position="1010"/>
    </location>
</feature>
<dbReference type="GO" id="GO:0005886">
    <property type="term" value="C:plasma membrane"/>
    <property type="evidence" value="ECO:0007669"/>
    <property type="project" value="TreeGrafter"/>
</dbReference>
<keyword evidence="4 7" id="KW-1133">Transmembrane helix</keyword>
<evidence type="ECO:0000256" key="7">
    <source>
        <dbReference type="SAM" id="Phobius"/>
    </source>
</evidence>
<evidence type="ECO:0000256" key="6">
    <source>
        <dbReference type="SAM" id="MobiDB-lite"/>
    </source>
</evidence>
<accession>A0A517P9H4</accession>
<evidence type="ECO:0000256" key="4">
    <source>
        <dbReference type="ARBA" id="ARBA00022989"/>
    </source>
</evidence>
<protein>
    <submittedName>
        <fullName evidence="10">Cytochrome c biogenesis protein CcsA</fullName>
    </submittedName>
</protein>
<feature type="transmembrane region" description="Helical" evidence="7">
    <location>
        <begin position="1050"/>
        <end position="1070"/>
    </location>
</feature>
<evidence type="ECO:0000256" key="5">
    <source>
        <dbReference type="ARBA" id="ARBA00023136"/>
    </source>
</evidence>
<dbReference type="PANTHER" id="PTHR30071:SF1">
    <property type="entry name" value="CYTOCHROME B_B6 PROTEIN-RELATED"/>
    <property type="match status" value="1"/>
</dbReference>
<dbReference type="InterPro" id="IPR007816">
    <property type="entry name" value="ResB-like_domain"/>
</dbReference>
<reference evidence="10 11" key="1">
    <citation type="submission" date="2019-02" db="EMBL/GenBank/DDBJ databases">
        <title>Deep-cultivation of Planctomycetes and their phenomic and genomic characterization uncovers novel biology.</title>
        <authorList>
            <person name="Wiegand S."/>
            <person name="Jogler M."/>
            <person name="Boedeker C."/>
            <person name="Pinto D."/>
            <person name="Vollmers J."/>
            <person name="Rivas-Marin E."/>
            <person name="Kohn T."/>
            <person name="Peeters S.H."/>
            <person name="Heuer A."/>
            <person name="Rast P."/>
            <person name="Oberbeckmann S."/>
            <person name="Bunk B."/>
            <person name="Jeske O."/>
            <person name="Meyerdierks A."/>
            <person name="Storesund J.E."/>
            <person name="Kallscheuer N."/>
            <person name="Luecker S."/>
            <person name="Lage O.M."/>
            <person name="Pohl T."/>
            <person name="Merkel B.J."/>
            <person name="Hornburger P."/>
            <person name="Mueller R.-W."/>
            <person name="Bruemmer F."/>
            <person name="Labrenz M."/>
            <person name="Spormann A.M."/>
            <person name="Op den Camp H."/>
            <person name="Overmann J."/>
            <person name="Amann R."/>
            <person name="Jetten M.S.M."/>
            <person name="Mascher T."/>
            <person name="Medema M.H."/>
            <person name="Devos D.P."/>
            <person name="Kaster A.-K."/>
            <person name="Ovreas L."/>
            <person name="Rohde M."/>
            <person name="Galperin M.Y."/>
            <person name="Jogler C."/>
        </authorList>
    </citation>
    <scope>NUCLEOTIDE SEQUENCE [LARGE SCALE GENOMIC DNA]</scope>
    <source>
        <strain evidence="10 11">CA12</strain>
    </source>
</reference>
<dbReference type="Proteomes" id="UP000318741">
    <property type="component" value="Chromosome"/>
</dbReference>
<keyword evidence="3" id="KW-0201">Cytochrome c-type biogenesis</keyword>
<comment type="subcellular location">
    <subcellularLocation>
        <location evidence="1">Membrane</location>
        <topology evidence="1">Multi-pass membrane protein</topology>
    </subcellularLocation>
</comment>
<dbReference type="GO" id="GO:0017004">
    <property type="term" value="P:cytochrome complex assembly"/>
    <property type="evidence" value="ECO:0007669"/>
    <property type="project" value="UniProtKB-KW"/>
</dbReference>
<sequence>MADDRPFADPPPAATTAPRTARPGRAPDAPPAVLAALASLRITVTLLGLSLFLVLAGTLAQVNRDIWDVVHGYFRCWFAYVPLRDLLPQTWFGPGTPMNWDVDSIRGGFWFPGGWTLGLGLAINQVASMLTKFKVKASGTTLWAGLAVTAMGAAITWAVVVSGMSGGATQDVPLLGFAAMWNLFRVCVAAAGIGMSVWTLRLLADPVRRREPATILIAAGAVGGLALALWALFQGAVSDGSARILWNLMKATFAAGVLLAGLLPIFGRQGGTFLLHCGLLMLLGSEFYTGVVARQPTQEASIFLREGDRADYLTDARSFELALITETPEGNRHAVVSGDELLAALKEERTIDDPRLPLAVTPVELFENARSGRPADEDALSALDDAPGGDPGYTLVEVAKGVGVGETASAQDRPGGLFRLTGKDGEVLGETLLWTDNVSLRNLLDPIPVVVETEDGPVRLQLRYTRKYLPYTVGLRAVRAEMYPGTTTPRTYESDLEITPIPGRADDDAGEPFAAFIKMNNPLRYSGRTFYQQNFYGAWPGGPAWQGGPISPPQPEGTGLQVVTNDGWMVPYVACMVLAVGMLAQFCMSLVRFLGRRGPVTVPEAAAANRDEPTPDPADEPGTGRWGWVFPAVVVLVLGGYAMSKWRAPEPYVTADKAATAGVGFDLDAFGKIPVLHNGRVKPIDTVARNALKAINGNKQTFDTATKATPAQIADGADPDQPVLTKSPALRWFLDLIADPPAMANHRVFRITNPQVLSTFGLKPREGLTYAIGEFPDDFSATLGQRIDDIRGPEGQGEPKTADDRAFVQLAQQLGVVNSLLISFDPEASVPPGASLAVYAQRYARLWDDGQAPLAVPRGPRWETLAHADLQESTEAGMMPVLNQAGVSPERFVNRLEPGSEPIPGLSATLTPSEFDGEVDPVVEAWRDLRTAWKDDEPRAFNLAVKRVRQRVVEADEERRAEFDVARSDPPLATGAVSFEAWFNHAAPLWWCWLLYLVATVFTLVGWVLVPVGWGVPPRRAAFWLILFTFAVHTVALAGRIYISGRPPVTNLYSSAVFIGWGAVGLGMLIERLYGWGVGNALACVGGVGTLLIAHSEPLSKGDTFTVLQAVLDTQFWLATHVVTITLGYAATGVAGILGLFYVLGGLCSPALATVVGRPGTRSAGQDLGRALAGMIYGVVCFAALLSLVGTILGGLWADDSWGRFWGWDPKENGALIIVIWNALVLHARWGKLVGERGLAVLAIAGNLAVAWSWFGTNELGVGLHSYGFTEGVLMTLLWVAVVHLAIIAAGAAIPRTLWWSENARKIRDARRV</sequence>
<organism evidence="10 11">
    <name type="scientific">Alienimonas californiensis</name>
    <dbReference type="NCBI Taxonomy" id="2527989"/>
    <lineage>
        <taxon>Bacteria</taxon>
        <taxon>Pseudomonadati</taxon>
        <taxon>Planctomycetota</taxon>
        <taxon>Planctomycetia</taxon>
        <taxon>Planctomycetales</taxon>
        <taxon>Planctomycetaceae</taxon>
        <taxon>Alienimonas</taxon>
    </lineage>
</organism>
<feature type="transmembrane region" description="Helical" evidence="7">
    <location>
        <begin position="1076"/>
        <end position="1094"/>
    </location>
</feature>
<feature type="transmembrane region" description="Helical" evidence="7">
    <location>
        <begin position="142"/>
        <end position="163"/>
    </location>
</feature>
<dbReference type="EMBL" id="CP036265">
    <property type="protein sequence ID" value="QDT16005.1"/>
    <property type="molecule type" value="Genomic_DNA"/>
</dbReference>
<feature type="transmembrane region" description="Helical" evidence="7">
    <location>
        <begin position="215"/>
        <end position="233"/>
    </location>
</feature>
<feature type="transmembrane region" description="Helical" evidence="7">
    <location>
        <begin position="1168"/>
        <end position="1193"/>
    </location>
</feature>
<feature type="region of interest" description="Disordered" evidence="6">
    <location>
        <begin position="604"/>
        <end position="623"/>
    </location>
</feature>
<feature type="transmembrane region" description="Helical" evidence="7">
    <location>
        <begin position="1022"/>
        <end position="1043"/>
    </location>
</feature>
<evidence type="ECO:0000256" key="2">
    <source>
        <dbReference type="ARBA" id="ARBA00022692"/>
    </source>
</evidence>
<evidence type="ECO:0000259" key="8">
    <source>
        <dbReference type="Pfam" id="PF01578"/>
    </source>
</evidence>
<proteinExistence type="predicted"/>
<feature type="transmembrane region" description="Helical" evidence="7">
    <location>
        <begin position="1213"/>
        <end position="1231"/>
    </location>
</feature>
<dbReference type="GO" id="GO:0020037">
    <property type="term" value="F:heme binding"/>
    <property type="evidence" value="ECO:0007669"/>
    <property type="project" value="InterPro"/>
</dbReference>
<dbReference type="RefSeq" id="WP_145358886.1">
    <property type="nucleotide sequence ID" value="NZ_CP036265.1"/>
</dbReference>
<dbReference type="KEGG" id="acaf:CA12_21030"/>
<feature type="transmembrane region" description="Helical" evidence="7">
    <location>
        <begin position="109"/>
        <end position="130"/>
    </location>
</feature>
<feature type="transmembrane region" description="Helical" evidence="7">
    <location>
        <begin position="1238"/>
        <end position="1257"/>
    </location>
</feature>
<keyword evidence="2 7" id="KW-0812">Transmembrane</keyword>
<dbReference type="OrthoDB" id="9814290at2"/>
<name>A0A517P9H4_9PLAN</name>
<dbReference type="InterPro" id="IPR002541">
    <property type="entry name" value="Cyt_c_assembly"/>
</dbReference>